<comment type="caution">
    <text evidence="2">The sequence shown here is derived from an EMBL/GenBank/DDBJ whole genome shotgun (WGS) entry which is preliminary data.</text>
</comment>
<gene>
    <name evidence="2" type="ORF">Q8A67_023767</name>
</gene>
<dbReference type="Proteomes" id="UP001187343">
    <property type="component" value="Unassembled WGS sequence"/>
</dbReference>
<dbReference type="AlphaFoldDB" id="A0AA88P0H4"/>
<accession>A0AA88P0H4</accession>
<evidence type="ECO:0000313" key="2">
    <source>
        <dbReference type="EMBL" id="KAK2871240.1"/>
    </source>
</evidence>
<evidence type="ECO:0000256" key="1">
    <source>
        <dbReference type="SAM" id="MobiDB-lite"/>
    </source>
</evidence>
<feature type="region of interest" description="Disordered" evidence="1">
    <location>
        <begin position="56"/>
        <end position="86"/>
    </location>
</feature>
<organism evidence="2 3">
    <name type="scientific">Cirrhinus molitorella</name>
    <name type="common">mud carp</name>
    <dbReference type="NCBI Taxonomy" id="172907"/>
    <lineage>
        <taxon>Eukaryota</taxon>
        <taxon>Metazoa</taxon>
        <taxon>Chordata</taxon>
        <taxon>Craniata</taxon>
        <taxon>Vertebrata</taxon>
        <taxon>Euteleostomi</taxon>
        <taxon>Actinopterygii</taxon>
        <taxon>Neopterygii</taxon>
        <taxon>Teleostei</taxon>
        <taxon>Ostariophysi</taxon>
        <taxon>Cypriniformes</taxon>
        <taxon>Cyprinidae</taxon>
        <taxon>Labeoninae</taxon>
        <taxon>Labeonini</taxon>
        <taxon>Cirrhinus</taxon>
    </lineage>
</organism>
<reference evidence="2" key="1">
    <citation type="submission" date="2023-08" db="EMBL/GenBank/DDBJ databases">
        <title>Chromosome-level Genome Assembly of mud carp (Cirrhinus molitorella).</title>
        <authorList>
            <person name="Liu H."/>
        </authorList>
    </citation>
    <scope>NUCLEOTIDE SEQUENCE</scope>
    <source>
        <strain evidence="2">Prfri</strain>
        <tissue evidence="2">Muscle</tissue>
    </source>
</reference>
<proteinExistence type="predicted"/>
<dbReference type="EMBL" id="JAUYZG010000023">
    <property type="protein sequence ID" value="KAK2871240.1"/>
    <property type="molecule type" value="Genomic_DNA"/>
</dbReference>
<evidence type="ECO:0000313" key="3">
    <source>
        <dbReference type="Proteomes" id="UP001187343"/>
    </source>
</evidence>
<name>A0AA88P0H4_9TELE</name>
<keyword evidence="3" id="KW-1185">Reference proteome</keyword>
<protein>
    <submittedName>
        <fullName evidence="2">Uncharacterized protein</fullName>
    </submittedName>
</protein>
<sequence>MVVSDPHLRQTCATLDKEVAFKSPLRKKARKCSGLVLCGLRQNLFDQYTGTLQPSPLCRHETPKPLHNKLNGTEDETQQVSAHKEDDTLKAQISSSFHIQGAASLNSSL</sequence>